<proteinExistence type="predicted"/>
<dbReference type="Proteomes" id="UP001500556">
    <property type="component" value="Unassembled WGS sequence"/>
</dbReference>
<dbReference type="InterPro" id="IPR011112">
    <property type="entry name" value="Rho-like_N"/>
</dbReference>
<gene>
    <name evidence="3" type="ORF">GCM10025782_32800</name>
</gene>
<feature type="domain" description="Rho termination factor-like N-terminal" evidence="2">
    <location>
        <begin position="66"/>
        <end position="98"/>
    </location>
</feature>
<dbReference type="Pfam" id="PF07498">
    <property type="entry name" value="Rho_N"/>
    <property type="match status" value="1"/>
</dbReference>
<accession>A0ABP8YIF6</accession>
<organism evidence="3 4">
    <name type="scientific">Pedococcus ginsenosidimutans</name>
    <dbReference type="NCBI Taxonomy" id="490570"/>
    <lineage>
        <taxon>Bacteria</taxon>
        <taxon>Bacillati</taxon>
        <taxon>Actinomycetota</taxon>
        <taxon>Actinomycetes</taxon>
        <taxon>Micrococcales</taxon>
        <taxon>Intrasporangiaceae</taxon>
        <taxon>Pedococcus</taxon>
    </lineage>
</organism>
<keyword evidence="4" id="KW-1185">Reference proteome</keyword>
<reference evidence="4" key="1">
    <citation type="journal article" date="2019" name="Int. J. Syst. Evol. Microbiol.">
        <title>The Global Catalogue of Microorganisms (GCM) 10K type strain sequencing project: providing services to taxonomists for standard genome sequencing and annotation.</title>
        <authorList>
            <consortium name="The Broad Institute Genomics Platform"/>
            <consortium name="The Broad Institute Genome Sequencing Center for Infectious Disease"/>
            <person name="Wu L."/>
            <person name="Ma J."/>
        </authorList>
    </citation>
    <scope>NUCLEOTIDE SEQUENCE [LARGE SCALE GENOMIC DNA]</scope>
    <source>
        <strain evidence="4">JCM 18961</strain>
    </source>
</reference>
<feature type="region of interest" description="Disordered" evidence="1">
    <location>
        <begin position="1"/>
        <end position="26"/>
    </location>
</feature>
<dbReference type="InterPro" id="IPR055642">
    <property type="entry name" value="DUF7218"/>
</dbReference>
<evidence type="ECO:0000259" key="2">
    <source>
        <dbReference type="Pfam" id="PF07498"/>
    </source>
</evidence>
<dbReference type="EMBL" id="BAABLO010000012">
    <property type="protein sequence ID" value="GAA4731132.1"/>
    <property type="molecule type" value="Genomic_DNA"/>
</dbReference>
<sequence length="101" mass="10849">MAENTSQKKSGSRGKGDPGPSVKDPEVYEALREDGASKEKAARIANAAAARGRSAVGRTGGEHGDYEDWTVKDLRHRAADLDIEGRSSMSKSQLIDALRNH</sequence>
<comment type="caution">
    <text evidence="3">The sequence shown here is derived from an EMBL/GenBank/DDBJ whole genome shotgun (WGS) entry which is preliminary data.</text>
</comment>
<evidence type="ECO:0000313" key="3">
    <source>
        <dbReference type="EMBL" id="GAA4731132.1"/>
    </source>
</evidence>
<name>A0ABP8YIF6_9MICO</name>
<evidence type="ECO:0000256" key="1">
    <source>
        <dbReference type="SAM" id="MobiDB-lite"/>
    </source>
</evidence>
<dbReference type="Pfam" id="PF23855">
    <property type="entry name" value="DUF7218"/>
    <property type="match status" value="1"/>
</dbReference>
<protein>
    <submittedName>
        <fullName evidence="3">Rho termination factor N-terminal domain-containing protein</fullName>
    </submittedName>
</protein>
<dbReference type="RefSeq" id="WP_345504931.1">
    <property type="nucleotide sequence ID" value="NZ_BAABLO010000012.1"/>
</dbReference>
<evidence type="ECO:0000313" key="4">
    <source>
        <dbReference type="Proteomes" id="UP001500556"/>
    </source>
</evidence>